<name>A0A2C9VTD1_MANES</name>
<proteinExistence type="predicted"/>
<dbReference type="EMBL" id="CM004391">
    <property type="protein sequence ID" value="OAY49331.1"/>
    <property type="molecule type" value="Genomic_DNA"/>
</dbReference>
<protein>
    <submittedName>
        <fullName evidence="1">Uncharacterized protein</fullName>
    </submittedName>
</protein>
<reference evidence="1" key="1">
    <citation type="submission" date="2016-02" db="EMBL/GenBank/DDBJ databases">
        <title>WGS assembly of Manihot esculenta.</title>
        <authorList>
            <person name="Bredeson J.V."/>
            <person name="Prochnik S.E."/>
            <person name="Lyons J.B."/>
            <person name="Schmutz J."/>
            <person name="Grimwood J."/>
            <person name="Vrebalov J."/>
            <person name="Bart R.S."/>
            <person name="Amuge T."/>
            <person name="Ferguson M.E."/>
            <person name="Green R."/>
            <person name="Putnam N."/>
            <person name="Stites J."/>
            <person name="Rounsley S."/>
            <person name="Rokhsar D.S."/>
        </authorList>
    </citation>
    <scope>NUCLEOTIDE SEQUENCE [LARGE SCALE GENOMIC DNA]</scope>
    <source>
        <tissue evidence="1">Leaf</tissue>
    </source>
</reference>
<accession>A0A2C9VTD1</accession>
<gene>
    <name evidence="1" type="ORF">MANES_05G047500</name>
</gene>
<dbReference type="AlphaFoldDB" id="A0A2C9VTD1"/>
<evidence type="ECO:0000313" key="1">
    <source>
        <dbReference type="EMBL" id="OAY49331.1"/>
    </source>
</evidence>
<sequence length="42" mass="5030">MYTLLRSGNLNYWGYKYKLGQVFLSFGLRFLFRRLSSSVSFL</sequence>
<organism evidence="1">
    <name type="scientific">Manihot esculenta</name>
    <name type="common">Cassava</name>
    <name type="synonym">Jatropha manihot</name>
    <dbReference type="NCBI Taxonomy" id="3983"/>
    <lineage>
        <taxon>Eukaryota</taxon>
        <taxon>Viridiplantae</taxon>
        <taxon>Streptophyta</taxon>
        <taxon>Embryophyta</taxon>
        <taxon>Tracheophyta</taxon>
        <taxon>Spermatophyta</taxon>
        <taxon>Magnoliopsida</taxon>
        <taxon>eudicotyledons</taxon>
        <taxon>Gunneridae</taxon>
        <taxon>Pentapetalae</taxon>
        <taxon>rosids</taxon>
        <taxon>fabids</taxon>
        <taxon>Malpighiales</taxon>
        <taxon>Euphorbiaceae</taxon>
        <taxon>Crotonoideae</taxon>
        <taxon>Manihoteae</taxon>
        <taxon>Manihot</taxon>
    </lineage>
</organism>